<organism evidence="2 3">
    <name type="scientific">Burkholderia metallica</name>
    <dbReference type="NCBI Taxonomy" id="488729"/>
    <lineage>
        <taxon>Bacteria</taxon>
        <taxon>Pseudomonadati</taxon>
        <taxon>Pseudomonadota</taxon>
        <taxon>Betaproteobacteria</taxon>
        <taxon>Burkholderiales</taxon>
        <taxon>Burkholderiaceae</taxon>
        <taxon>Burkholderia</taxon>
        <taxon>Burkholderia cepacia complex</taxon>
    </lineage>
</organism>
<name>A0ABT8P665_9BURK</name>
<accession>A0ABT8P665</accession>
<proteinExistence type="predicted"/>
<evidence type="ECO:0000313" key="2">
    <source>
        <dbReference type="EMBL" id="MDN7930580.1"/>
    </source>
</evidence>
<keyword evidence="1" id="KW-0812">Transmembrane</keyword>
<keyword evidence="1" id="KW-1133">Transmembrane helix</keyword>
<keyword evidence="3" id="KW-1185">Reference proteome</keyword>
<evidence type="ECO:0000256" key="1">
    <source>
        <dbReference type="SAM" id="Phobius"/>
    </source>
</evidence>
<dbReference type="RefSeq" id="WP_301754714.1">
    <property type="nucleotide sequence ID" value="NZ_JAUJSQ010000001.1"/>
</dbReference>
<comment type="caution">
    <text evidence="2">The sequence shown here is derived from an EMBL/GenBank/DDBJ whole genome shotgun (WGS) entry which is preliminary data.</text>
</comment>
<feature type="transmembrane region" description="Helical" evidence="1">
    <location>
        <begin position="44"/>
        <end position="63"/>
    </location>
</feature>
<evidence type="ECO:0000313" key="3">
    <source>
        <dbReference type="Proteomes" id="UP001171606"/>
    </source>
</evidence>
<dbReference type="Proteomes" id="UP001171606">
    <property type="component" value="Unassembled WGS sequence"/>
</dbReference>
<gene>
    <name evidence="2" type="ORF">QZM52_04650</name>
</gene>
<keyword evidence="1" id="KW-0472">Membrane</keyword>
<sequence length="354" mass="38841">MPDLVSGFFFVSELPGTDRTHVFDRHRVSQWRDRRSRPHAMRRLALQLAATLFTLMIATAALADLQYFHKRFAGRIGGRYAFTMDVKNVDGKLTGSYRYVGKHADIPLSGKIDPSGSFTMDETGGTGQRTGTFTGKVAGDTLDGTWASSDGARRLPVDAQQTSEIVIGSKREILTQAIGTYALDSVSGSGGANAMWDSWRNKGRWESNVSSISMARREFSDVSLTRKDLRRLDSMTITVDPALATRLNVDGKVLVSIPYRDAGMQYEIGAPHDSVVEDGLKALSPATTVHDEQLYLLARDAIDFVPAMSGNFLPDDSPDIVTVSYAVVDKTFTVYLQDGNCCGGTLFTFRRKGK</sequence>
<dbReference type="EMBL" id="JAUJSQ010000001">
    <property type="protein sequence ID" value="MDN7930580.1"/>
    <property type="molecule type" value="Genomic_DNA"/>
</dbReference>
<evidence type="ECO:0008006" key="4">
    <source>
        <dbReference type="Google" id="ProtNLM"/>
    </source>
</evidence>
<protein>
    <recommendedName>
        <fullName evidence="4">DUF3108 domain-containing protein</fullName>
    </recommendedName>
</protein>
<reference evidence="2" key="1">
    <citation type="submission" date="2023-07" db="EMBL/GenBank/DDBJ databases">
        <title>A collection of bacterial strains from the Burkholderia cepacia Research Laboratory and Repository.</title>
        <authorList>
            <person name="Lipuma J."/>
            <person name="Spilker T."/>
            <person name="Caverly L."/>
        </authorList>
    </citation>
    <scope>NUCLEOTIDE SEQUENCE</scope>
    <source>
        <strain evidence="2">AU42020</strain>
    </source>
</reference>